<evidence type="ECO:0000313" key="1">
    <source>
        <dbReference type="EMBL" id="OMJ77919.1"/>
    </source>
</evidence>
<dbReference type="Proteomes" id="UP000187209">
    <property type="component" value="Unassembled WGS sequence"/>
</dbReference>
<name>A0A1R2BM66_9CILI</name>
<protein>
    <submittedName>
        <fullName evidence="1">Uncharacterized protein</fullName>
    </submittedName>
</protein>
<sequence length="223" mass="26052">MKKTKISGPSFWISPQDNIFETPMIKLISKLNHRRCNSGKISPYKDQSNLTRLQSALKTSTRQQSPKLLKYQKNASSKSISCKKITNKPVTKKKIKRKKKTINQQKLKELKGSQTFKAPKVFQNQIFRDVYDDEGNHDRIMDTIEISESLPEIVNEEDLHSTSQLIIPKDIELELKEYDNIEYKLHPKQPENSFLQKTEDNTKIDQSDLFKKLQKLVIDQNEF</sequence>
<organism evidence="1 2">
    <name type="scientific">Stentor coeruleus</name>
    <dbReference type="NCBI Taxonomy" id="5963"/>
    <lineage>
        <taxon>Eukaryota</taxon>
        <taxon>Sar</taxon>
        <taxon>Alveolata</taxon>
        <taxon>Ciliophora</taxon>
        <taxon>Postciliodesmatophora</taxon>
        <taxon>Heterotrichea</taxon>
        <taxon>Heterotrichida</taxon>
        <taxon>Stentoridae</taxon>
        <taxon>Stentor</taxon>
    </lineage>
</organism>
<reference evidence="1 2" key="1">
    <citation type="submission" date="2016-11" db="EMBL/GenBank/DDBJ databases">
        <title>The macronuclear genome of Stentor coeruleus: a giant cell with tiny introns.</title>
        <authorList>
            <person name="Slabodnick M."/>
            <person name="Ruby J.G."/>
            <person name="Reiff S.B."/>
            <person name="Swart E.C."/>
            <person name="Gosai S."/>
            <person name="Prabakaran S."/>
            <person name="Witkowska E."/>
            <person name="Larue G.E."/>
            <person name="Fisher S."/>
            <person name="Freeman R.M."/>
            <person name="Gunawardena J."/>
            <person name="Chu W."/>
            <person name="Stover N.A."/>
            <person name="Gregory B.D."/>
            <person name="Nowacki M."/>
            <person name="Derisi J."/>
            <person name="Roy S.W."/>
            <person name="Marshall W.F."/>
            <person name="Sood P."/>
        </authorList>
    </citation>
    <scope>NUCLEOTIDE SEQUENCE [LARGE SCALE GENOMIC DNA]</scope>
    <source>
        <strain evidence="1">WM001</strain>
    </source>
</reference>
<evidence type="ECO:0000313" key="2">
    <source>
        <dbReference type="Proteomes" id="UP000187209"/>
    </source>
</evidence>
<keyword evidence="2" id="KW-1185">Reference proteome</keyword>
<dbReference type="EMBL" id="MPUH01000549">
    <property type="protein sequence ID" value="OMJ77919.1"/>
    <property type="molecule type" value="Genomic_DNA"/>
</dbReference>
<dbReference type="AlphaFoldDB" id="A0A1R2BM66"/>
<accession>A0A1R2BM66</accession>
<comment type="caution">
    <text evidence="1">The sequence shown here is derived from an EMBL/GenBank/DDBJ whole genome shotgun (WGS) entry which is preliminary data.</text>
</comment>
<dbReference type="OrthoDB" id="324629at2759"/>
<gene>
    <name evidence="1" type="ORF">SteCoe_22394</name>
</gene>
<proteinExistence type="predicted"/>